<feature type="compositionally biased region" description="Polar residues" evidence="1">
    <location>
        <begin position="306"/>
        <end position="315"/>
    </location>
</feature>
<feature type="region of interest" description="Disordered" evidence="1">
    <location>
        <begin position="475"/>
        <end position="515"/>
    </location>
</feature>
<keyword evidence="3" id="KW-1185">Reference proteome</keyword>
<dbReference type="OrthoDB" id="3237291at2759"/>
<evidence type="ECO:0000313" key="3">
    <source>
        <dbReference type="Proteomes" id="UP000054538"/>
    </source>
</evidence>
<organism evidence="2 3">
    <name type="scientific">Paxillus rubicundulus Ve08.2h10</name>
    <dbReference type="NCBI Taxonomy" id="930991"/>
    <lineage>
        <taxon>Eukaryota</taxon>
        <taxon>Fungi</taxon>
        <taxon>Dikarya</taxon>
        <taxon>Basidiomycota</taxon>
        <taxon>Agaricomycotina</taxon>
        <taxon>Agaricomycetes</taxon>
        <taxon>Agaricomycetidae</taxon>
        <taxon>Boletales</taxon>
        <taxon>Paxilineae</taxon>
        <taxon>Paxillaceae</taxon>
        <taxon>Paxillus</taxon>
    </lineage>
</organism>
<dbReference type="STRING" id="930991.A0A0D0DTW8"/>
<feature type="compositionally biased region" description="Low complexity" evidence="1">
    <location>
        <begin position="444"/>
        <end position="460"/>
    </location>
</feature>
<feature type="region of interest" description="Disordered" evidence="1">
    <location>
        <begin position="232"/>
        <end position="460"/>
    </location>
</feature>
<sequence length="515" mass="54020">MPAEEEASPTVISTSEVEAPVIEDPAPSIDDTLPVDEPSPRVTPDIEESTIGVAPDHEPAPQSAVSQPSPVPVTPEPSPAISTSGASDVVFVAPQAPSAPTEKGPVPISSTSSPPEKTMIPTVVSTCEADGTISITVPNPEVPAAFSAPETGIHSEGKRSFKAVVHRKVTEKPAVTVPASTLVAPPTPQVVRLRRDANSNVVEVFASPGYGDLAVLLEDAALLEMRLTEGDNVGSKAERLLPPTPTSAIFMPDPRSGSASTLTGHAPMTSTDSGSQSGRSVSIPSIREPEADGEIPEEDETDGRSLASTTFSQRSPSHRKYLSSIRRLTGRRSSSYMPGAYPRDSMSMSSEDSSPVATPPDSGNGRAFGIAWPSGSPKRSGSGASRASSFADKIFHRNRTRSNVSTADPDRSSLYESSQPNLTLSFSPDVSPEKHRDGTDVSARPSSWISPRDSSSDFSPASSFLDKDIFDAFPSVPQTLPPGPLYLDPGSAGGGRAATLPVKGRKHNNQRLSMM</sequence>
<dbReference type="HOGENOM" id="CLU_041577_0_0_1"/>
<evidence type="ECO:0000256" key="1">
    <source>
        <dbReference type="SAM" id="MobiDB-lite"/>
    </source>
</evidence>
<reference evidence="3" key="2">
    <citation type="submission" date="2015-01" db="EMBL/GenBank/DDBJ databases">
        <title>Evolutionary Origins and Diversification of the Mycorrhizal Mutualists.</title>
        <authorList>
            <consortium name="DOE Joint Genome Institute"/>
            <consortium name="Mycorrhizal Genomics Consortium"/>
            <person name="Kohler A."/>
            <person name="Kuo A."/>
            <person name="Nagy L.G."/>
            <person name="Floudas D."/>
            <person name="Copeland A."/>
            <person name="Barry K.W."/>
            <person name="Cichocki N."/>
            <person name="Veneault-Fourrey C."/>
            <person name="LaButti K."/>
            <person name="Lindquist E.A."/>
            <person name="Lipzen A."/>
            <person name="Lundell T."/>
            <person name="Morin E."/>
            <person name="Murat C."/>
            <person name="Riley R."/>
            <person name="Ohm R."/>
            <person name="Sun H."/>
            <person name="Tunlid A."/>
            <person name="Henrissat B."/>
            <person name="Grigoriev I.V."/>
            <person name="Hibbett D.S."/>
            <person name="Martin F."/>
        </authorList>
    </citation>
    <scope>NUCLEOTIDE SEQUENCE [LARGE SCALE GENOMIC DNA]</scope>
    <source>
        <strain evidence="3">Ve08.2h10</strain>
    </source>
</reference>
<dbReference type="EMBL" id="KN824933">
    <property type="protein sequence ID" value="KIK97483.1"/>
    <property type="molecule type" value="Genomic_DNA"/>
</dbReference>
<feature type="region of interest" description="Disordered" evidence="1">
    <location>
        <begin position="1"/>
        <end position="118"/>
    </location>
</feature>
<evidence type="ECO:0000313" key="2">
    <source>
        <dbReference type="EMBL" id="KIK97483.1"/>
    </source>
</evidence>
<proteinExistence type="predicted"/>
<dbReference type="AlphaFoldDB" id="A0A0D0DTW8"/>
<dbReference type="Proteomes" id="UP000054538">
    <property type="component" value="Unassembled WGS sequence"/>
</dbReference>
<feature type="compositionally biased region" description="Polar residues" evidence="1">
    <location>
        <begin position="257"/>
        <end position="283"/>
    </location>
</feature>
<feature type="compositionally biased region" description="Low complexity" evidence="1">
    <location>
        <begin position="373"/>
        <end position="389"/>
    </location>
</feature>
<protein>
    <submittedName>
        <fullName evidence="2">Unplaced genomic scaffold scaffold_111, whole genome shotgun sequence</fullName>
    </submittedName>
</protein>
<feature type="compositionally biased region" description="Acidic residues" evidence="1">
    <location>
        <begin position="291"/>
        <end position="301"/>
    </location>
</feature>
<feature type="compositionally biased region" description="Pro residues" evidence="1">
    <location>
        <begin position="69"/>
        <end position="78"/>
    </location>
</feature>
<name>A0A0D0DTW8_9AGAM</name>
<feature type="compositionally biased region" description="Low complexity" evidence="1">
    <location>
        <begin position="344"/>
        <end position="354"/>
    </location>
</feature>
<accession>A0A0D0DTW8</accession>
<gene>
    <name evidence="2" type="ORF">PAXRUDRAFT_136205</name>
</gene>
<feature type="compositionally biased region" description="Polar residues" evidence="1">
    <location>
        <begin position="414"/>
        <end position="428"/>
    </location>
</feature>
<reference evidence="2 3" key="1">
    <citation type="submission" date="2014-04" db="EMBL/GenBank/DDBJ databases">
        <authorList>
            <consortium name="DOE Joint Genome Institute"/>
            <person name="Kuo A."/>
            <person name="Kohler A."/>
            <person name="Jargeat P."/>
            <person name="Nagy L.G."/>
            <person name="Floudas D."/>
            <person name="Copeland A."/>
            <person name="Barry K.W."/>
            <person name="Cichocki N."/>
            <person name="Veneault-Fourrey C."/>
            <person name="LaButti K."/>
            <person name="Lindquist E.A."/>
            <person name="Lipzen A."/>
            <person name="Lundell T."/>
            <person name="Morin E."/>
            <person name="Murat C."/>
            <person name="Sun H."/>
            <person name="Tunlid A."/>
            <person name="Henrissat B."/>
            <person name="Grigoriev I.V."/>
            <person name="Hibbett D.S."/>
            <person name="Martin F."/>
            <person name="Nordberg H.P."/>
            <person name="Cantor M.N."/>
            <person name="Hua S.X."/>
        </authorList>
    </citation>
    <scope>NUCLEOTIDE SEQUENCE [LARGE SCALE GENOMIC DNA]</scope>
    <source>
        <strain evidence="2 3">Ve08.2h10</strain>
    </source>
</reference>
<dbReference type="InParanoid" id="A0A0D0DTW8"/>